<geneLocation type="plasmid" evidence="1 2">
    <name>unnamed1</name>
</geneLocation>
<dbReference type="EMBL" id="CP041396">
    <property type="protein sequence ID" value="QDM12813.1"/>
    <property type="molecule type" value="Genomic_DNA"/>
</dbReference>
<organism evidence="1 2">
    <name type="scientific">Bacteroides ovatus</name>
    <dbReference type="NCBI Taxonomy" id="28116"/>
    <lineage>
        <taxon>Bacteria</taxon>
        <taxon>Pseudomonadati</taxon>
        <taxon>Bacteroidota</taxon>
        <taxon>Bacteroidia</taxon>
        <taxon>Bacteroidales</taxon>
        <taxon>Bacteroidaceae</taxon>
        <taxon>Bacteroides</taxon>
    </lineage>
</organism>
<accession>A0AAP9DPX0</accession>
<name>A0AAP9DPX0_BACOV</name>
<keyword evidence="1" id="KW-0614">Plasmid</keyword>
<dbReference type="Proteomes" id="UP000318823">
    <property type="component" value="Plasmid unnamed1"/>
</dbReference>
<dbReference type="AlphaFoldDB" id="A0AAP9DPX0"/>
<dbReference type="RefSeq" id="WP_032854276.1">
    <property type="nucleotide sequence ID" value="NZ_CP041396.1"/>
</dbReference>
<sequence>MKTAIPPRSFHPQYKAELIMIFDRCKYISDLCKTLNRSIAWINKVYDSETVKLKMSDQIPPSLADKLMDYWFGELPSLSEEEKLRYKLQSQTKTKKRLSSKTKKQSIYDKVSIFGIKSIKYYPVGGKKNK</sequence>
<protein>
    <submittedName>
        <fullName evidence="1">Uncharacterized protein</fullName>
    </submittedName>
</protein>
<evidence type="ECO:0000313" key="2">
    <source>
        <dbReference type="Proteomes" id="UP000318823"/>
    </source>
</evidence>
<gene>
    <name evidence="1" type="ORF">DYI28_29390</name>
</gene>
<proteinExistence type="predicted"/>
<reference evidence="2" key="1">
    <citation type="journal article" date="2018" name="J. Anim. Genet.">
        <title>Acquired interbacterial defense systems protect against interspecies antagonism in the human gut microbiome.</title>
        <authorList>
            <person name="Ross B.D."/>
            <person name="Verster A.J."/>
            <person name="Radey M.C."/>
            <person name="Schmidtke D.T."/>
            <person name="Pope C.E."/>
            <person name="Hoffman L.R."/>
            <person name="Hajjar A."/>
            <person name="Peterson S.B."/>
            <person name="Borenstein E."/>
            <person name="Mougous J."/>
        </authorList>
    </citation>
    <scope>NUCLEOTIDE SEQUENCE [LARGE SCALE GENOMIC DNA]</scope>
    <source>
        <strain evidence="2">3725 D1 iv</strain>
        <plasmid evidence="2">unnamed1</plasmid>
    </source>
</reference>
<evidence type="ECO:0000313" key="1">
    <source>
        <dbReference type="EMBL" id="QDM12813.1"/>
    </source>
</evidence>